<evidence type="ECO:0000259" key="1">
    <source>
        <dbReference type="Pfam" id="PF13679"/>
    </source>
</evidence>
<reference evidence="4" key="2">
    <citation type="submission" date="2020-12" db="UniProtKB">
        <authorList>
            <consortium name="WormBaseParasite"/>
        </authorList>
    </citation>
    <scope>IDENTIFICATION</scope>
</reference>
<dbReference type="WormBase" id="SRAE_1000234400">
    <property type="protein sequence ID" value="SRP00311"/>
    <property type="gene ID" value="WBGene00258958"/>
</dbReference>
<dbReference type="InterPro" id="IPR029063">
    <property type="entry name" value="SAM-dependent_MTases_sf"/>
</dbReference>
<dbReference type="InterPro" id="IPR025714">
    <property type="entry name" value="Methyltranfer_dom"/>
</dbReference>
<accession>A0A090L7H4</accession>
<dbReference type="PANTHER" id="PTHR12496">
    <property type="entry name" value="CGI-41 METHYLTRANSFERASE"/>
    <property type="match status" value="1"/>
</dbReference>
<evidence type="ECO:0000313" key="3">
    <source>
        <dbReference type="Proteomes" id="UP000035682"/>
    </source>
</evidence>
<protein>
    <submittedName>
        <fullName evidence="2 4">Methyltransferase domain-containing protein</fullName>
    </submittedName>
</protein>
<dbReference type="PANTHER" id="PTHR12496:SF0">
    <property type="entry name" value="METHYLTRANSFERASE DOMAIN-CONTAINING PROTEIN"/>
    <property type="match status" value="1"/>
</dbReference>
<dbReference type="GeneID" id="36376453"/>
<evidence type="ECO:0000313" key="5">
    <source>
        <dbReference type="WormBase" id="SRAE_1000234400"/>
    </source>
</evidence>
<dbReference type="OMA" id="HIMPCCY"/>
<proteinExistence type="predicted"/>
<name>A0A090L7H4_STRRB</name>
<dbReference type="STRING" id="34506.A0A090L7H4"/>
<keyword evidence="2" id="KW-0808">Transferase</keyword>
<organism evidence="2">
    <name type="scientific">Strongyloides ratti</name>
    <name type="common">Parasitic roundworm</name>
    <dbReference type="NCBI Taxonomy" id="34506"/>
    <lineage>
        <taxon>Eukaryota</taxon>
        <taxon>Metazoa</taxon>
        <taxon>Ecdysozoa</taxon>
        <taxon>Nematoda</taxon>
        <taxon>Chromadorea</taxon>
        <taxon>Rhabditida</taxon>
        <taxon>Tylenchina</taxon>
        <taxon>Panagrolaimomorpha</taxon>
        <taxon>Strongyloidoidea</taxon>
        <taxon>Strongyloididae</taxon>
        <taxon>Strongyloides</taxon>
    </lineage>
</organism>
<sequence>MDEFLEEFEWLYKGLNTRFLADRQFEWIPSNWLNYFESLPFDSVKELNNAPSDLKKFIEKAKNLSILKDYSSINISKENEILHSTTYGKNIKSKKLSEILNMADLISKYCKEYNITRIVDVGCGVGYLLRSILLFCPNIKCVGVECDEILCQKAKEKCIDIDIIKMKLNSSCDQNLIRDIFSLSNHTTAIISLHGCGDLQRTIIDLFLSLDRKTNPLLVTVGCCYHKIKNYNENLTKHVKWSVTSLRLACQERISKFMLLSNEDHEKHIRNFLDRAKLECLYDFIDVKRENIPRNVARKIKFNEIKNFYDINNIFNINYNMNTHKKDIFYDKLEEINKLAEKSKCFIEPFTMLQYYMQAVLETHILSSRIDYIKSKTKNINVSLIPISDSILSPRNMAIVAMKE</sequence>
<keyword evidence="2" id="KW-0489">Methyltransferase</keyword>
<dbReference type="WBParaSite" id="SRAE_1000234400.1">
    <property type="protein sequence ID" value="SRAE_1000234400.1"/>
    <property type="gene ID" value="WBGene00258958"/>
</dbReference>
<dbReference type="AlphaFoldDB" id="A0A090L7H4"/>
<dbReference type="RefSeq" id="XP_024503289.1">
    <property type="nucleotide sequence ID" value="XM_024649409.1"/>
</dbReference>
<feature type="domain" description="Methyltransferase" evidence="1">
    <location>
        <begin position="94"/>
        <end position="230"/>
    </location>
</feature>
<keyword evidence="3" id="KW-1185">Reference proteome</keyword>
<dbReference type="Pfam" id="PF13679">
    <property type="entry name" value="Methyltransf_32"/>
    <property type="match status" value="1"/>
</dbReference>
<dbReference type="SUPFAM" id="SSF53335">
    <property type="entry name" value="S-adenosyl-L-methionine-dependent methyltransferases"/>
    <property type="match status" value="2"/>
</dbReference>
<dbReference type="OrthoDB" id="5875367at2759"/>
<dbReference type="CDD" id="cd02440">
    <property type="entry name" value="AdoMet_MTases"/>
    <property type="match status" value="1"/>
</dbReference>
<dbReference type="GO" id="GO:0032259">
    <property type="term" value="P:methylation"/>
    <property type="evidence" value="ECO:0007669"/>
    <property type="project" value="UniProtKB-KW"/>
</dbReference>
<dbReference type="InterPro" id="IPR052220">
    <property type="entry name" value="METTL25"/>
</dbReference>
<dbReference type="CTD" id="36376453"/>
<dbReference type="EMBL" id="LN609528">
    <property type="protein sequence ID" value="CEF64088.1"/>
    <property type="molecule type" value="Genomic_DNA"/>
</dbReference>
<evidence type="ECO:0000313" key="4">
    <source>
        <dbReference type="WBParaSite" id="SRAE_1000234400.1"/>
    </source>
</evidence>
<gene>
    <name evidence="2 4 5" type="ORF">SRAE_1000234400</name>
</gene>
<dbReference type="GO" id="GO:0008168">
    <property type="term" value="F:methyltransferase activity"/>
    <property type="evidence" value="ECO:0007669"/>
    <property type="project" value="UniProtKB-KW"/>
</dbReference>
<evidence type="ECO:0000313" key="2">
    <source>
        <dbReference type="EMBL" id="CEF64088.1"/>
    </source>
</evidence>
<reference evidence="2 3" key="1">
    <citation type="submission" date="2014-09" db="EMBL/GenBank/DDBJ databases">
        <authorList>
            <person name="Martin A.A."/>
        </authorList>
    </citation>
    <scope>NUCLEOTIDE SEQUENCE</scope>
    <source>
        <strain evidence="3">ED321</strain>
        <strain evidence="2">ED321 Heterogonic</strain>
    </source>
</reference>
<dbReference type="Proteomes" id="UP000035682">
    <property type="component" value="Unplaced"/>
</dbReference>
<dbReference type="Gene3D" id="3.40.50.150">
    <property type="entry name" value="Vaccinia Virus protein VP39"/>
    <property type="match status" value="1"/>
</dbReference>